<evidence type="ECO:0000256" key="1">
    <source>
        <dbReference type="SAM" id="Coils"/>
    </source>
</evidence>
<dbReference type="AlphaFoldDB" id="A0A7K3LUJ7"/>
<organism evidence="2 3">
    <name type="scientific">Gordonia desulfuricans</name>
    <dbReference type="NCBI Taxonomy" id="89051"/>
    <lineage>
        <taxon>Bacteria</taxon>
        <taxon>Bacillati</taxon>
        <taxon>Actinomycetota</taxon>
        <taxon>Actinomycetes</taxon>
        <taxon>Mycobacteriales</taxon>
        <taxon>Gordoniaceae</taxon>
        <taxon>Gordonia</taxon>
    </lineage>
</organism>
<keyword evidence="3" id="KW-1185">Reference proteome</keyword>
<sequence length="237" mass="25439">MGLFSSDGKTRAQRKAERKALKAKAKYEAKFESKDRRKAAKAERKAEHRFREQELALERKNGRKLAKVERKNAKAQVKIAQAEAKTVAAEAKAAADAKPFSPASVRRYLTVARMVAPIVAPIAYRAAVAGRGRIAGLQAERAGVAPGLLSQYSGHGAPLAARIATTRTSLQKVAAQDSSADSRAFVAAMTKRLDNLSIAVDAAEPMSAAQRRTAHRAITDELSAIDADILARLGVRA</sequence>
<gene>
    <name evidence="2" type="ORF">GYA93_20465</name>
</gene>
<name>A0A7K3LUJ7_9ACTN</name>
<protein>
    <submittedName>
        <fullName evidence="2">Uncharacterized protein</fullName>
    </submittedName>
</protein>
<dbReference type="EMBL" id="JAADZU010000089">
    <property type="protein sequence ID" value="NDK91922.1"/>
    <property type="molecule type" value="Genomic_DNA"/>
</dbReference>
<dbReference type="InterPro" id="IPR045522">
    <property type="entry name" value="DUF6474"/>
</dbReference>
<comment type="caution">
    <text evidence="2">The sequence shown here is derived from an EMBL/GenBank/DDBJ whole genome shotgun (WGS) entry which is preliminary data.</text>
</comment>
<dbReference type="Proteomes" id="UP000466307">
    <property type="component" value="Unassembled WGS sequence"/>
</dbReference>
<accession>A0A7K3LUJ7</accession>
<keyword evidence="1" id="KW-0175">Coiled coil</keyword>
<dbReference type="Pfam" id="PF20079">
    <property type="entry name" value="DUF6474"/>
    <property type="match status" value="1"/>
</dbReference>
<proteinExistence type="predicted"/>
<feature type="coiled-coil region" evidence="1">
    <location>
        <begin position="63"/>
        <end position="92"/>
    </location>
</feature>
<evidence type="ECO:0000313" key="2">
    <source>
        <dbReference type="EMBL" id="NDK91922.1"/>
    </source>
</evidence>
<evidence type="ECO:0000313" key="3">
    <source>
        <dbReference type="Proteomes" id="UP000466307"/>
    </source>
</evidence>
<reference evidence="2 3" key="1">
    <citation type="submission" date="2020-01" db="EMBL/GenBank/DDBJ databases">
        <title>Investigation of new actinobacteria for the biodesulphurisation of diesel fuel.</title>
        <authorList>
            <person name="Athi Narayanan S.M."/>
        </authorList>
    </citation>
    <scope>NUCLEOTIDE SEQUENCE [LARGE SCALE GENOMIC DNA]</scope>
    <source>
        <strain evidence="2 3">213E</strain>
    </source>
</reference>
<dbReference type="RefSeq" id="WP_053778563.1">
    <property type="nucleotide sequence ID" value="NZ_JAADZU010000089.1"/>
</dbReference>